<dbReference type="InterPro" id="IPR001578">
    <property type="entry name" value="Peptidase_C12_UCH"/>
</dbReference>
<dbReference type="GO" id="GO:0005634">
    <property type="term" value="C:nucleus"/>
    <property type="evidence" value="ECO:0007669"/>
    <property type="project" value="UniProtKB-SubCell"/>
</dbReference>
<dbReference type="OrthoDB" id="1924260at2759"/>
<name>A0A0L0DFR7_THETB</name>
<evidence type="ECO:0000256" key="8">
    <source>
        <dbReference type="ARBA" id="ARBA00023242"/>
    </source>
</evidence>
<dbReference type="InterPro" id="IPR041507">
    <property type="entry name" value="UCH_C"/>
</dbReference>
<dbReference type="GeneID" id="25569877"/>
<evidence type="ECO:0000256" key="4">
    <source>
        <dbReference type="ARBA" id="ARBA00022670"/>
    </source>
</evidence>
<dbReference type="GO" id="GO:0016579">
    <property type="term" value="P:protein deubiquitination"/>
    <property type="evidence" value="ECO:0007669"/>
    <property type="project" value="InterPro"/>
</dbReference>
<keyword evidence="6 9" id="KW-0378">Hydrolase</keyword>
<feature type="site" description="Transition state stabilizer" evidence="12">
    <location>
        <position position="80"/>
    </location>
</feature>
<dbReference type="Proteomes" id="UP000054408">
    <property type="component" value="Unassembled WGS sequence"/>
</dbReference>
<dbReference type="AlphaFoldDB" id="A0A0L0DFR7"/>
<evidence type="ECO:0000256" key="9">
    <source>
        <dbReference type="PIRNR" id="PIRNR038120"/>
    </source>
</evidence>
<evidence type="ECO:0000256" key="7">
    <source>
        <dbReference type="ARBA" id="ARBA00022807"/>
    </source>
</evidence>
<dbReference type="STRING" id="461836.A0A0L0DFR7"/>
<comment type="catalytic activity">
    <reaction evidence="1 9 12 13">
        <text>Thiol-dependent hydrolysis of ester, thioester, amide, peptide and isopeptide bonds formed by the C-terminal Gly of ubiquitin (a 76-residue protein attached to proteins as an intracellular targeting signal).</text>
        <dbReference type="EC" id="3.4.19.12"/>
    </reaction>
</comment>
<evidence type="ECO:0000256" key="10">
    <source>
        <dbReference type="PIRSR" id="PIRSR038120-1"/>
    </source>
</evidence>
<feature type="active site" description="Nucleophile" evidence="10 12">
    <location>
        <position position="86"/>
    </location>
</feature>
<keyword evidence="8" id="KW-0539">Nucleus</keyword>
<dbReference type="FunFam" id="3.40.532.10:FF:000003">
    <property type="entry name" value="Ubiquitin carboxyl-terminal hydrolase"/>
    <property type="match status" value="1"/>
</dbReference>
<evidence type="ECO:0000313" key="16">
    <source>
        <dbReference type="Proteomes" id="UP000054408"/>
    </source>
</evidence>
<dbReference type="PRINTS" id="PR00707">
    <property type="entry name" value="UBCTHYDRLASE"/>
</dbReference>
<dbReference type="Pfam" id="PF18031">
    <property type="entry name" value="UCH_C"/>
    <property type="match status" value="1"/>
</dbReference>
<organism evidence="15 16">
    <name type="scientific">Thecamonas trahens ATCC 50062</name>
    <dbReference type="NCBI Taxonomy" id="461836"/>
    <lineage>
        <taxon>Eukaryota</taxon>
        <taxon>Apusozoa</taxon>
        <taxon>Apusomonadida</taxon>
        <taxon>Apusomonadidae</taxon>
        <taxon>Thecamonas</taxon>
    </lineage>
</organism>
<dbReference type="GO" id="GO:0005737">
    <property type="term" value="C:cytoplasm"/>
    <property type="evidence" value="ECO:0007669"/>
    <property type="project" value="TreeGrafter"/>
</dbReference>
<feature type="site" description="Important for enzyme activity" evidence="11 12">
    <location>
        <position position="175"/>
    </location>
</feature>
<dbReference type="PROSITE" id="PS52049">
    <property type="entry name" value="ULD"/>
    <property type="match status" value="1"/>
</dbReference>
<evidence type="ECO:0000256" key="3">
    <source>
        <dbReference type="ARBA" id="ARBA00009326"/>
    </source>
</evidence>
<reference evidence="15 16" key="1">
    <citation type="submission" date="2010-05" db="EMBL/GenBank/DDBJ databases">
        <title>The Genome Sequence of Thecamonas trahens ATCC 50062.</title>
        <authorList>
            <consortium name="The Broad Institute Genome Sequencing Platform"/>
            <person name="Russ C."/>
            <person name="Cuomo C."/>
            <person name="Shea T."/>
            <person name="Young S.K."/>
            <person name="Zeng Q."/>
            <person name="Koehrsen M."/>
            <person name="Haas B."/>
            <person name="Borodovsky M."/>
            <person name="Guigo R."/>
            <person name="Alvarado L."/>
            <person name="Berlin A."/>
            <person name="Bochicchio J."/>
            <person name="Borenstein D."/>
            <person name="Chapman S."/>
            <person name="Chen Z."/>
            <person name="Freedman E."/>
            <person name="Gellesch M."/>
            <person name="Goldberg J."/>
            <person name="Griggs A."/>
            <person name="Gujja S."/>
            <person name="Heilman E."/>
            <person name="Heiman D."/>
            <person name="Hepburn T."/>
            <person name="Howarth C."/>
            <person name="Jen D."/>
            <person name="Larson L."/>
            <person name="Mehta T."/>
            <person name="Park D."/>
            <person name="Pearson M."/>
            <person name="Roberts A."/>
            <person name="Saif S."/>
            <person name="Shenoy N."/>
            <person name="Sisk P."/>
            <person name="Stolte C."/>
            <person name="Sykes S."/>
            <person name="Thomson T."/>
            <person name="Walk T."/>
            <person name="White J."/>
            <person name="Yandava C."/>
            <person name="Burger G."/>
            <person name="Gray M.W."/>
            <person name="Holland P.W.H."/>
            <person name="King N."/>
            <person name="Lang F.B.F."/>
            <person name="Roger A.J."/>
            <person name="Ruiz-Trillo I."/>
            <person name="Lander E."/>
            <person name="Nusbaum C."/>
        </authorList>
    </citation>
    <scope>NUCLEOTIDE SEQUENCE [LARGE SCALE GENOMIC DNA]</scope>
    <source>
        <strain evidence="15 16">ATCC 50062</strain>
    </source>
</reference>
<keyword evidence="5 9" id="KW-0833">Ubl conjugation pathway</keyword>
<evidence type="ECO:0000256" key="13">
    <source>
        <dbReference type="RuleBase" id="RU361215"/>
    </source>
</evidence>
<keyword evidence="4 9" id="KW-0645">Protease</keyword>
<keyword evidence="7 9" id="KW-0788">Thiol protease</keyword>
<comment type="subcellular location">
    <subcellularLocation>
        <location evidence="2">Nucleus</location>
    </subcellularLocation>
</comment>
<dbReference type="Gene3D" id="3.40.532.10">
    <property type="entry name" value="Peptidase C12, ubiquitin carboxyl-terminal hydrolase"/>
    <property type="match status" value="1"/>
</dbReference>
<feature type="active site" description="Proton donor" evidence="10 12">
    <location>
        <position position="160"/>
    </location>
</feature>
<protein>
    <recommendedName>
        <fullName evidence="9 13">Ubiquitin carboxyl-terminal hydrolase</fullName>
        <ecNumber evidence="9 13">3.4.19.12</ecNumber>
    </recommendedName>
</protein>
<dbReference type="PANTHER" id="PTHR10589">
    <property type="entry name" value="UBIQUITIN CARBOXYL-TERMINAL HYDROLASE"/>
    <property type="match status" value="1"/>
</dbReference>
<dbReference type="RefSeq" id="XP_013757119.1">
    <property type="nucleotide sequence ID" value="XM_013901665.1"/>
</dbReference>
<evidence type="ECO:0000313" key="15">
    <source>
        <dbReference type="EMBL" id="KNC50158.1"/>
    </source>
</evidence>
<evidence type="ECO:0000256" key="1">
    <source>
        <dbReference type="ARBA" id="ARBA00000707"/>
    </source>
</evidence>
<dbReference type="PIRSF" id="PIRSF038120">
    <property type="entry name" value="Ubiquitinyl_hydrolase_UCH37"/>
    <property type="match status" value="1"/>
</dbReference>
<gene>
    <name evidence="15" type="ORF">AMSG_11962</name>
</gene>
<dbReference type="GO" id="GO:0006511">
    <property type="term" value="P:ubiquitin-dependent protein catabolic process"/>
    <property type="evidence" value="ECO:0007669"/>
    <property type="project" value="UniProtKB-UniRule"/>
</dbReference>
<keyword evidence="16" id="KW-1185">Reference proteome</keyword>
<dbReference type="OMA" id="PNLFFAK"/>
<evidence type="ECO:0000256" key="12">
    <source>
        <dbReference type="PROSITE-ProRule" id="PRU01393"/>
    </source>
</evidence>
<evidence type="ECO:0000256" key="2">
    <source>
        <dbReference type="ARBA" id="ARBA00004123"/>
    </source>
</evidence>
<dbReference type="Pfam" id="PF01088">
    <property type="entry name" value="Peptidase_C12"/>
    <property type="match status" value="1"/>
</dbReference>
<dbReference type="PANTHER" id="PTHR10589:SF16">
    <property type="entry name" value="UBIQUITIN CARBOXYL-TERMINAL HYDROLASE ISOZYME L5"/>
    <property type="match status" value="1"/>
</dbReference>
<dbReference type="PROSITE" id="PS52048">
    <property type="entry name" value="UCH_DOMAIN"/>
    <property type="match status" value="1"/>
</dbReference>
<evidence type="ECO:0000256" key="6">
    <source>
        <dbReference type="ARBA" id="ARBA00022801"/>
    </source>
</evidence>
<accession>A0A0L0DFR7</accession>
<dbReference type="SUPFAM" id="SSF54001">
    <property type="entry name" value="Cysteine proteinases"/>
    <property type="match status" value="1"/>
</dbReference>
<dbReference type="EC" id="3.4.19.12" evidence="9 13"/>
<sequence length="366" mass="39841">MADSWCTIESDPGVFTELIEKIGVEGVQVEELYSLDDETMASIEPIYGFIFLFKYDSSMSSSGQAETDASAHPGLFFAKQVINNACATQAIISVLLNVPQIEVGATLAEYKDFAASMDPELRGLALSNQETIKRMHNSFARPEPFVMESARATKEDDVYHFVSYIPFGDSLYELDGLQAGPINHGPVGESWLAKAREVIAARIEKYASSEIRFNLLAVVKNRRTLYCEDIVAKKATLRAAAAALQASTDGSALDGLDMPMIEAYGAVTPEELELSRISDPDAPSLVNGGEPLPADLAGLRALAASLPDEITILINKIQAEKAKYAAWQLDNIRRKHNYVPFIVAMLKHLARKGELIPLINGATADA</sequence>
<evidence type="ECO:0000256" key="5">
    <source>
        <dbReference type="ARBA" id="ARBA00022786"/>
    </source>
</evidence>
<dbReference type="CDD" id="cd09617">
    <property type="entry name" value="Peptidase_C12_UCH37_BAP1"/>
    <property type="match status" value="1"/>
</dbReference>
<comment type="similarity">
    <text evidence="3 9 12 13">Belongs to the peptidase C12 family.</text>
</comment>
<dbReference type="EMBL" id="GL349460">
    <property type="protein sequence ID" value="KNC50158.1"/>
    <property type="molecule type" value="Genomic_DNA"/>
</dbReference>
<dbReference type="Gene3D" id="1.20.58.860">
    <property type="match status" value="1"/>
</dbReference>
<proteinExistence type="inferred from homology"/>
<evidence type="ECO:0000259" key="14">
    <source>
        <dbReference type="PROSITE" id="PS52048"/>
    </source>
</evidence>
<dbReference type="GO" id="GO:0004843">
    <property type="term" value="F:cysteine-type deubiquitinase activity"/>
    <property type="evidence" value="ECO:0007669"/>
    <property type="project" value="UniProtKB-UniRule"/>
</dbReference>
<evidence type="ECO:0000256" key="11">
    <source>
        <dbReference type="PIRSR" id="PIRSR038120-2"/>
    </source>
</evidence>
<dbReference type="eggNOG" id="KOG2778">
    <property type="taxonomic scope" value="Eukaryota"/>
</dbReference>
<dbReference type="InterPro" id="IPR038765">
    <property type="entry name" value="Papain-like_cys_pep_sf"/>
</dbReference>
<dbReference type="InterPro" id="IPR036959">
    <property type="entry name" value="Peptidase_C12_UCH_sf"/>
</dbReference>
<dbReference type="InterPro" id="IPR017390">
    <property type="entry name" value="Ubiquitinyl_hydrolase_UCH37"/>
</dbReference>
<feature type="domain" description="UCH catalytic" evidence="14">
    <location>
        <begin position="4"/>
        <end position="220"/>
    </location>
</feature>